<organism evidence="1">
    <name type="scientific">bioreactor metagenome</name>
    <dbReference type="NCBI Taxonomy" id="1076179"/>
    <lineage>
        <taxon>unclassified sequences</taxon>
        <taxon>metagenomes</taxon>
        <taxon>ecological metagenomes</taxon>
    </lineage>
</organism>
<accession>A0A645J3F8</accession>
<dbReference type="Gene3D" id="3.40.50.360">
    <property type="match status" value="1"/>
</dbReference>
<name>A0A645J3F8_9ZZZZ</name>
<comment type="caution">
    <text evidence="1">The sequence shown here is derived from an EMBL/GenBank/DDBJ whole genome shotgun (WGS) entry which is preliminary data.</text>
</comment>
<dbReference type="EC" id="1.7.-.-" evidence="1"/>
<dbReference type="GO" id="GO:0016491">
    <property type="term" value="F:oxidoreductase activity"/>
    <property type="evidence" value="ECO:0007669"/>
    <property type="project" value="UniProtKB-KW"/>
</dbReference>
<sequence>MEPYSNFEMGDRYLRTLMAFLGIRDFTTIDANGLDVIGNDVEAIVNDAISRAVDLAATF</sequence>
<keyword evidence="1" id="KW-0560">Oxidoreductase</keyword>
<dbReference type="EMBL" id="VSSQ01129428">
    <property type="protein sequence ID" value="MPN57642.1"/>
    <property type="molecule type" value="Genomic_DNA"/>
</dbReference>
<evidence type="ECO:0000313" key="1">
    <source>
        <dbReference type="EMBL" id="MPN57642.1"/>
    </source>
</evidence>
<proteinExistence type="predicted"/>
<gene>
    <name evidence="1" type="primary">azoR_15</name>
    <name evidence="1" type="ORF">SDC9_205336</name>
</gene>
<reference evidence="1" key="1">
    <citation type="submission" date="2019-08" db="EMBL/GenBank/DDBJ databases">
        <authorList>
            <person name="Kucharzyk K."/>
            <person name="Murdoch R.W."/>
            <person name="Higgins S."/>
            <person name="Loffler F."/>
        </authorList>
    </citation>
    <scope>NUCLEOTIDE SEQUENCE</scope>
</reference>
<dbReference type="AlphaFoldDB" id="A0A645J3F8"/>
<dbReference type="InterPro" id="IPR029039">
    <property type="entry name" value="Flavoprotein-like_sf"/>
</dbReference>
<protein>
    <submittedName>
        <fullName evidence="1">FMN-dependent NADH-azoreductase</fullName>
        <ecNumber evidence="1">1.7.-.-</ecNumber>
    </submittedName>
</protein>